<name>A0A3R5WM94_9FIRM</name>
<reference evidence="1 2" key="1">
    <citation type="submission" date="2018-08" db="EMBL/GenBank/DDBJ databases">
        <title>A genome reference for cultivated species of the human gut microbiota.</title>
        <authorList>
            <person name="Zou Y."/>
            <person name="Xue W."/>
            <person name="Luo G."/>
        </authorList>
    </citation>
    <scope>NUCLEOTIDE SEQUENCE [LARGE SCALE GENOMIC DNA]</scope>
    <source>
        <strain evidence="1 2">AF22-21</strain>
    </source>
</reference>
<protein>
    <submittedName>
        <fullName evidence="1">Uncharacterized protein</fullName>
    </submittedName>
</protein>
<organism evidence="1 2">
    <name type="scientific">Coprococcus eutactus</name>
    <dbReference type="NCBI Taxonomy" id="33043"/>
    <lineage>
        <taxon>Bacteria</taxon>
        <taxon>Bacillati</taxon>
        <taxon>Bacillota</taxon>
        <taxon>Clostridia</taxon>
        <taxon>Lachnospirales</taxon>
        <taxon>Lachnospiraceae</taxon>
        <taxon>Coprococcus</taxon>
    </lineage>
</organism>
<accession>A0A3R5WM94</accession>
<sequence>MSDKEADLQIKEQLELYSDFIKFAWDSLDDNILTDDDNENVDMSLEAFFNLVKIACIYNGNRELYENMFKEMPMEDFESVHETLSIISDFLDETQPENWDEEINLLDAFDFFAETAYRRCLNIKNENDERVIILISKELQECADVLSTICSDAWDAITCLEDKVNELLQKYNLPEEEIDLVEKYKEFIEKEIENLNTYISFVDSNDSTDEFKFVFELTFVSGIGVLASECMKDVDLFWKVAVFMGDEEATLPDDFYSFYDYIEDIDRIGEQYYYKWDKKMSLVAACKSFHFRYINLLKMSRNGTDMDVIAQRSKVECEQLLHRMEEAEYVLNILLGLEFQRFHD</sequence>
<proteinExistence type="predicted"/>
<dbReference type="EMBL" id="QRVK01000056">
    <property type="protein sequence ID" value="RGS36057.1"/>
    <property type="molecule type" value="Genomic_DNA"/>
</dbReference>
<gene>
    <name evidence="1" type="ORF">DWX94_13265</name>
</gene>
<evidence type="ECO:0000313" key="1">
    <source>
        <dbReference type="EMBL" id="RGS36057.1"/>
    </source>
</evidence>
<evidence type="ECO:0000313" key="2">
    <source>
        <dbReference type="Proteomes" id="UP000283295"/>
    </source>
</evidence>
<comment type="caution">
    <text evidence="1">The sequence shown here is derived from an EMBL/GenBank/DDBJ whole genome shotgun (WGS) entry which is preliminary data.</text>
</comment>
<dbReference type="Proteomes" id="UP000283295">
    <property type="component" value="Unassembled WGS sequence"/>
</dbReference>
<dbReference type="AlphaFoldDB" id="A0A3R5WM94"/>